<protein>
    <submittedName>
        <fullName evidence="4">Uncharacterized protein</fullName>
    </submittedName>
</protein>
<evidence type="ECO:0000256" key="3">
    <source>
        <dbReference type="SAM" id="MobiDB-lite"/>
    </source>
</evidence>
<dbReference type="Gene3D" id="3.40.50.720">
    <property type="entry name" value="NAD(P)-binding Rossmann-like Domain"/>
    <property type="match status" value="1"/>
</dbReference>
<gene>
    <name evidence="4" type="ORF">DH2020_049011</name>
</gene>
<evidence type="ECO:0000256" key="2">
    <source>
        <dbReference type="ARBA" id="ARBA00023002"/>
    </source>
</evidence>
<dbReference type="Proteomes" id="UP001318860">
    <property type="component" value="Unassembled WGS sequence"/>
</dbReference>
<feature type="region of interest" description="Disordered" evidence="3">
    <location>
        <begin position="1"/>
        <end position="29"/>
    </location>
</feature>
<sequence length="244" mass="26937">MATEEQKFPPQSQEEQPGKQHLMDPIPQTLNPDYKQANKLHGKVALVTGGDSGIGRAVCYLFALEGATVAFTYVQGQEEKDAKDTLKKIQELKSPDAKDPIALPADVGFDENCKMVVDEVVNNYGCIDILVNNAAEQHVTKSVEEIDENRLERIFRTNIFSHFFLTRQATYIGSPMLLDYCATKGAIVAFTRGLALQLVEKGIRVNAVAPGPVWTPLQVASMPEEMVTKIGSETPMGRRRSLTK</sequence>
<evidence type="ECO:0000256" key="1">
    <source>
        <dbReference type="ARBA" id="ARBA00006484"/>
    </source>
</evidence>
<dbReference type="PANTHER" id="PTHR48107">
    <property type="entry name" value="NADPH-DEPENDENT ALDEHYDE REDUCTASE-LIKE PROTEIN, CHLOROPLASTIC-RELATED"/>
    <property type="match status" value="1"/>
</dbReference>
<evidence type="ECO:0000313" key="4">
    <source>
        <dbReference type="EMBL" id="KAK6117246.1"/>
    </source>
</evidence>
<reference evidence="4 5" key="1">
    <citation type="journal article" date="2021" name="Comput. Struct. Biotechnol. J.">
        <title>De novo genome assembly of the potent medicinal plant Rehmannia glutinosa using nanopore technology.</title>
        <authorList>
            <person name="Ma L."/>
            <person name="Dong C."/>
            <person name="Song C."/>
            <person name="Wang X."/>
            <person name="Zheng X."/>
            <person name="Niu Y."/>
            <person name="Chen S."/>
            <person name="Feng W."/>
        </authorList>
    </citation>
    <scope>NUCLEOTIDE SEQUENCE [LARGE SCALE GENOMIC DNA]</scope>
    <source>
        <strain evidence="4">DH-2019</strain>
    </source>
</reference>
<dbReference type="InterPro" id="IPR036291">
    <property type="entry name" value="NAD(P)-bd_dom_sf"/>
</dbReference>
<dbReference type="InterPro" id="IPR002347">
    <property type="entry name" value="SDR_fam"/>
</dbReference>
<proteinExistence type="inferred from homology"/>
<organism evidence="4 5">
    <name type="scientific">Rehmannia glutinosa</name>
    <name type="common">Chinese foxglove</name>
    <dbReference type="NCBI Taxonomy" id="99300"/>
    <lineage>
        <taxon>Eukaryota</taxon>
        <taxon>Viridiplantae</taxon>
        <taxon>Streptophyta</taxon>
        <taxon>Embryophyta</taxon>
        <taxon>Tracheophyta</taxon>
        <taxon>Spermatophyta</taxon>
        <taxon>Magnoliopsida</taxon>
        <taxon>eudicotyledons</taxon>
        <taxon>Gunneridae</taxon>
        <taxon>Pentapetalae</taxon>
        <taxon>asterids</taxon>
        <taxon>lamiids</taxon>
        <taxon>Lamiales</taxon>
        <taxon>Orobanchaceae</taxon>
        <taxon>Rehmannieae</taxon>
        <taxon>Rehmannia</taxon>
    </lineage>
</organism>
<evidence type="ECO:0000313" key="5">
    <source>
        <dbReference type="Proteomes" id="UP001318860"/>
    </source>
</evidence>
<accession>A0ABR0U435</accession>
<dbReference type="Pfam" id="PF13561">
    <property type="entry name" value="adh_short_C2"/>
    <property type="match status" value="1"/>
</dbReference>
<keyword evidence="5" id="KW-1185">Reference proteome</keyword>
<dbReference type="PANTHER" id="PTHR48107:SF16">
    <property type="entry name" value="NADPH-DEPENDENT ALDEHYDE REDUCTASE 1, CHLOROPLASTIC"/>
    <property type="match status" value="1"/>
</dbReference>
<keyword evidence="2" id="KW-0560">Oxidoreductase</keyword>
<comment type="caution">
    <text evidence="4">The sequence shown here is derived from an EMBL/GenBank/DDBJ whole genome shotgun (WGS) entry which is preliminary data.</text>
</comment>
<dbReference type="PRINTS" id="PR00081">
    <property type="entry name" value="GDHRDH"/>
</dbReference>
<comment type="similarity">
    <text evidence="1">Belongs to the short-chain dehydrogenases/reductases (SDR) family.</text>
</comment>
<dbReference type="PRINTS" id="PR00080">
    <property type="entry name" value="SDRFAMILY"/>
</dbReference>
<dbReference type="SUPFAM" id="SSF51735">
    <property type="entry name" value="NAD(P)-binding Rossmann-fold domains"/>
    <property type="match status" value="1"/>
</dbReference>
<name>A0ABR0U435_REHGL</name>
<dbReference type="EMBL" id="JABTTQ020003468">
    <property type="protein sequence ID" value="KAK6117246.1"/>
    <property type="molecule type" value="Genomic_DNA"/>
</dbReference>